<keyword evidence="1" id="KW-0812">Transmembrane</keyword>
<protein>
    <recommendedName>
        <fullName evidence="4">Prepilin-type cleavage/methylation domain-containing protein</fullName>
    </recommendedName>
</protein>
<dbReference type="InterPro" id="IPR012902">
    <property type="entry name" value="N_methyl_site"/>
</dbReference>
<keyword evidence="1" id="KW-1133">Transmembrane helix</keyword>
<dbReference type="RefSeq" id="WP_087158848.1">
    <property type="nucleotide sequence ID" value="NZ_DBFJFJ010000019.1"/>
</dbReference>
<feature type="transmembrane region" description="Helical" evidence="1">
    <location>
        <begin position="12"/>
        <end position="29"/>
    </location>
</feature>
<evidence type="ECO:0008006" key="4">
    <source>
        <dbReference type="Google" id="ProtNLM"/>
    </source>
</evidence>
<dbReference type="NCBIfam" id="NF040982">
    <property type="entry name" value="ComGD"/>
    <property type="match status" value="1"/>
</dbReference>
<reference evidence="3" key="1">
    <citation type="submission" date="2017-04" db="EMBL/GenBank/DDBJ databases">
        <title>Function of individual gut microbiota members based on whole genome sequencing of pure cultures obtained from chicken caecum.</title>
        <authorList>
            <person name="Medvecky M."/>
            <person name="Cejkova D."/>
            <person name="Polansky O."/>
            <person name="Karasova D."/>
            <person name="Kubasova T."/>
            <person name="Cizek A."/>
            <person name="Rychlik I."/>
        </authorList>
    </citation>
    <scope>NUCLEOTIDE SEQUENCE [LARGE SCALE GENOMIC DNA]</scope>
    <source>
        <strain evidence="3">An178</strain>
    </source>
</reference>
<dbReference type="GO" id="GO:0030420">
    <property type="term" value="P:establishment of competence for transformation"/>
    <property type="evidence" value="ECO:0007669"/>
    <property type="project" value="InterPro"/>
</dbReference>
<keyword evidence="3" id="KW-1185">Reference proteome</keyword>
<dbReference type="Pfam" id="PF07963">
    <property type="entry name" value="N_methyl"/>
    <property type="match status" value="1"/>
</dbReference>
<dbReference type="Proteomes" id="UP000195447">
    <property type="component" value="Unassembled WGS sequence"/>
</dbReference>
<evidence type="ECO:0000256" key="1">
    <source>
        <dbReference type="SAM" id="Phobius"/>
    </source>
</evidence>
<comment type="caution">
    <text evidence="2">The sequence shown here is derived from an EMBL/GenBank/DDBJ whole genome shotgun (WGS) entry which is preliminary data.</text>
</comment>
<dbReference type="PIRSF" id="PIRSF021292">
    <property type="entry name" value="Competence_ComGD"/>
    <property type="match status" value="1"/>
</dbReference>
<sequence>MDRQVHSNGFTMIESLIVLLIVCVLSIGISQNQNQSNLTIFMEKLMSYCVLMQEKAFIEKRETRVEIYEDHALFDGEYYEFDESIACETLRFHYNAKGNISKANTLECHDQQGTKKLIFQLGSGRVRID</sequence>
<dbReference type="InterPro" id="IPR016785">
    <property type="entry name" value="ComGD"/>
</dbReference>
<organism evidence="2 3">
    <name type="scientific">Faecalitalea cylindroides</name>
    <dbReference type="NCBI Taxonomy" id="39483"/>
    <lineage>
        <taxon>Bacteria</taxon>
        <taxon>Bacillati</taxon>
        <taxon>Bacillota</taxon>
        <taxon>Erysipelotrichia</taxon>
        <taxon>Erysipelotrichales</taxon>
        <taxon>Erysipelotrichaceae</taxon>
        <taxon>Faecalitalea</taxon>
    </lineage>
</organism>
<accession>A0A1Y4LWD6</accession>
<dbReference type="NCBIfam" id="TIGR02532">
    <property type="entry name" value="IV_pilin_GFxxxE"/>
    <property type="match status" value="1"/>
</dbReference>
<gene>
    <name evidence="2" type="ORF">B5F14_07375</name>
</gene>
<evidence type="ECO:0000313" key="2">
    <source>
        <dbReference type="EMBL" id="OUP59361.1"/>
    </source>
</evidence>
<evidence type="ECO:0000313" key="3">
    <source>
        <dbReference type="Proteomes" id="UP000195447"/>
    </source>
</evidence>
<dbReference type="EMBL" id="NFKM01000014">
    <property type="protein sequence ID" value="OUP59361.1"/>
    <property type="molecule type" value="Genomic_DNA"/>
</dbReference>
<keyword evidence="1" id="KW-0472">Membrane</keyword>
<proteinExistence type="predicted"/>
<name>A0A1Y4LWD6_9FIRM</name>
<dbReference type="AlphaFoldDB" id="A0A1Y4LWD6"/>